<dbReference type="Gene3D" id="2.60.40.10">
    <property type="entry name" value="Immunoglobulins"/>
    <property type="match status" value="5"/>
</dbReference>
<evidence type="ECO:0000259" key="4">
    <source>
        <dbReference type="PROSITE" id="PS50853"/>
    </source>
</evidence>
<feature type="signal peptide" evidence="3">
    <location>
        <begin position="1"/>
        <end position="30"/>
    </location>
</feature>
<evidence type="ECO:0000256" key="3">
    <source>
        <dbReference type="SAM" id="SignalP"/>
    </source>
</evidence>
<evidence type="ECO:0000256" key="1">
    <source>
        <dbReference type="ARBA" id="ARBA00023295"/>
    </source>
</evidence>
<feature type="domain" description="Fibronectin type-III" evidence="4">
    <location>
        <begin position="269"/>
        <end position="359"/>
    </location>
</feature>
<proteinExistence type="predicted"/>
<evidence type="ECO:0000313" key="6">
    <source>
        <dbReference type="EMBL" id="MER7179333.1"/>
    </source>
</evidence>
<comment type="caution">
    <text evidence="6">The sequence shown here is derived from an EMBL/GenBank/DDBJ whole genome shotgun (WGS) entry which is preliminary data.</text>
</comment>
<dbReference type="PROSITE" id="PS51820">
    <property type="entry name" value="PA14"/>
    <property type="match status" value="1"/>
</dbReference>
<feature type="domain" description="Fibronectin type-III" evidence="4">
    <location>
        <begin position="172"/>
        <end position="267"/>
    </location>
</feature>
<evidence type="ECO:0000313" key="7">
    <source>
        <dbReference type="Proteomes" id="UP001474181"/>
    </source>
</evidence>
<keyword evidence="2" id="KW-0119">Carbohydrate metabolism</keyword>
<sequence length="673" mass="71683">MNSARGTAAVAVVLATAGTLLGSTAVTASAATTCASPVYKRQLFANTTFKGTPKKTACDTVIDESWSGAPASGLPKDNFGVRWTVTRDFGSGGPFALAASGLDGIRVYLDGTRRIDLWKNTTKTVSKTVNLTVPKGKHTLRVDYANWTGAAKVKFTYTPRTSAAVDKVKPLAPAGVSAVYQPDGEGTNTVVTWAANKEMDLAGYRLYRRLKGSSSWTEVASTAAGTRQAWDETPPTGQSYYYEVRAYDKAGNRSAGSEDQLVVSQDMTAPAAPVLTATAVEASNNLSWTAPVDAVSYRVFRKEASDAAYTRLADTTATGYTDTSAAYGDAYDYKVSALDAAKNARSSNVVRSTRTIVPPQNVTATVPSYGVVFSWTEAAGGDTADYDVYRSTSSPVETGYENLVDCRSRTTHTDASGAKVRTCVDYDGDQGTTYHYVMIRKNTAGRWSTGSAELTVTRPGDEVPPPPVTDLTAQPLEYGFKLDWDDSTATDLDHYSVYEYRSCCDPDYLGTVPAGTSEFVVGPEAAGGESHTYVVVPHDIYGNYPEYTGAGWDAPVSRVTATELDLRPTTVPENTAPCSLTTYTTLGDEGGMYIDCADSVATEAAGINVYRWDRATAAYIRVTDVPLAPTATHYTDTTVPHGTTVYYLLSVVAPDGSETFSNVDASVSLPSGA</sequence>
<dbReference type="InterPro" id="IPR011658">
    <property type="entry name" value="PA14_dom"/>
</dbReference>
<dbReference type="RefSeq" id="WP_350778440.1">
    <property type="nucleotide sequence ID" value="NZ_JBEPEK010000037.1"/>
</dbReference>
<dbReference type="SUPFAM" id="SSF49265">
    <property type="entry name" value="Fibronectin type III"/>
    <property type="match status" value="2"/>
</dbReference>
<dbReference type="PROSITE" id="PS50853">
    <property type="entry name" value="FN3"/>
    <property type="match status" value="2"/>
</dbReference>
<keyword evidence="3" id="KW-0732">Signal</keyword>
<gene>
    <name evidence="6" type="ORF">ABT404_07595</name>
</gene>
<name>A0ABV1WR56_9ACTN</name>
<dbReference type="Proteomes" id="UP001474181">
    <property type="component" value="Unassembled WGS sequence"/>
</dbReference>
<evidence type="ECO:0000256" key="2">
    <source>
        <dbReference type="ARBA" id="ARBA00023326"/>
    </source>
</evidence>
<keyword evidence="1" id="KW-0326">Glycosidase</keyword>
<dbReference type="SMART" id="SM00758">
    <property type="entry name" value="PA14"/>
    <property type="match status" value="1"/>
</dbReference>
<dbReference type="InterPro" id="IPR013783">
    <property type="entry name" value="Ig-like_fold"/>
</dbReference>
<dbReference type="Pfam" id="PF07691">
    <property type="entry name" value="PA14"/>
    <property type="match status" value="1"/>
</dbReference>
<evidence type="ECO:0000259" key="5">
    <source>
        <dbReference type="PROSITE" id="PS51820"/>
    </source>
</evidence>
<dbReference type="InterPro" id="IPR036116">
    <property type="entry name" value="FN3_sf"/>
</dbReference>
<dbReference type="SUPFAM" id="SSF56988">
    <property type="entry name" value="Anthrax protective antigen"/>
    <property type="match status" value="1"/>
</dbReference>
<accession>A0ABV1WR56</accession>
<feature type="domain" description="PA14" evidence="5">
    <location>
        <begin position="34"/>
        <end position="175"/>
    </location>
</feature>
<dbReference type="EMBL" id="JBEPEK010000037">
    <property type="protein sequence ID" value="MER7179333.1"/>
    <property type="molecule type" value="Genomic_DNA"/>
</dbReference>
<keyword evidence="7" id="KW-1185">Reference proteome</keyword>
<protein>
    <submittedName>
        <fullName evidence="6">PA14 domain-containing protein</fullName>
    </submittedName>
</protein>
<organism evidence="6 7">
    <name type="scientific">Streptomyces hyaluromycini</name>
    <dbReference type="NCBI Taxonomy" id="1377993"/>
    <lineage>
        <taxon>Bacteria</taxon>
        <taxon>Bacillati</taxon>
        <taxon>Actinomycetota</taxon>
        <taxon>Actinomycetes</taxon>
        <taxon>Kitasatosporales</taxon>
        <taxon>Streptomycetaceae</taxon>
        <taxon>Streptomyces</taxon>
    </lineage>
</organism>
<feature type="chain" id="PRO_5047379113" evidence="3">
    <location>
        <begin position="31"/>
        <end position="673"/>
    </location>
</feature>
<keyword evidence="2" id="KW-0624">Polysaccharide degradation</keyword>
<reference evidence="6 7" key="1">
    <citation type="submission" date="2024-06" db="EMBL/GenBank/DDBJ databases">
        <title>The Natural Products Discovery Center: Release of the First 8490 Sequenced Strains for Exploring Actinobacteria Biosynthetic Diversity.</title>
        <authorList>
            <person name="Kalkreuter E."/>
            <person name="Kautsar S.A."/>
            <person name="Yang D."/>
            <person name="Bader C.D."/>
            <person name="Teijaro C.N."/>
            <person name="Fluegel L."/>
            <person name="Davis C.M."/>
            <person name="Simpson J.R."/>
            <person name="Lauterbach L."/>
            <person name="Steele A.D."/>
            <person name="Gui C."/>
            <person name="Meng S."/>
            <person name="Li G."/>
            <person name="Viehrig K."/>
            <person name="Ye F."/>
            <person name="Su P."/>
            <person name="Kiefer A.F."/>
            <person name="Nichols A."/>
            <person name="Cepeda A.J."/>
            <person name="Yan W."/>
            <person name="Fan B."/>
            <person name="Jiang Y."/>
            <person name="Adhikari A."/>
            <person name="Zheng C.-J."/>
            <person name="Schuster L."/>
            <person name="Cowan T.M."/>
            <person name="Smanski M.J."/>
            <person name="Chevrette M.G."/>
            <person name="De Carvalho L.P.S."/>
            <person name="Shen B."/>
        </authorList>
    </citation>
    <scope>NUCLEOTIDE SEQUENCE [LARGE SCALE GENOMIC DNA]</scope>
    <source>
        <strain evidence="6 7">NPDC000234</strain>
    </source>
</reference>
<dbReference type="InterPro" id="IPR003961">
    <property type="entry name" value="FN3_dom"/>
</dbReference>
<dbReference type="InterPro" id="IPR037524">
    <property type="entry name" value="PA14/GLEYA"/>
</dbReference>
<keyword evidence="1" id="KW-0378">Hydrolase</keyword>